<evidence type="ECO:0000256" key="1">
    <source>
        <dbReference type="SAM" id="MobiDB-lite"/>
    </source>
</evidence>
<dbReference type="InterPro" id="IPR031961">
    <property type="entry name" value="DUF4780"/>
</dbReference>
<sequence>MLFMNKSTLKNLVESIPPPWDGARLGLAKKSELSVLLKSNVYIKGWDSKLANERILEIFGGQNAELAVEKWDVFYRNEELEGTLFVIGFDQKSMASLAKNKGRAYFASKSVIFKMGKVPIGRAVTTSLEKDTKKPKTTASVSTTDNRGGNHSPARTRNSNALQNWKCVYIVLDITICSKELINEIQYWRVSDMHSFSDHRYIRFKILRSPPKPIKFRNKSKTNWAMFGTLLKNRLGQDTFQCRNKEDIDAKVETFTNGALVYRRLHVFAQDHSSSLEAIKEFLNKHNFVKKFALFQCTSVFLKEKYIIEAVHKFNFHPCVFAAKRSHKLRWKQLGTNLIIPLNFNPFHRPRRQDWDGELDETGMFYFATKQLVNKNSLQNNRCAIVEVDAQDAVEIDNMNDLKMAQCMLK</sequence>
<dbReference type="PANTHER" id="PTHR21485:SF3">
    <property type="entry name" value="N-ACYLNEURAMINATE CYTIDYLYLTRANSFERASE"/>
    <property type="match status" value="1"/>
</dbReference>
<reference evidence="3 4" key="1">
    <citation type="journal article" date="2015" name="Nat. Commun.">
        <title>Lucilia cuprina genome unlocks parasitic fly biology to underpin future interventions.</title>
        <authorList>
            <person name="Anstead C.A."/>
            <person name="Korhonen P.K."/>
            <person name="Young N.D."/>
            <person name="Hall R.S."/>
            <person name="Jex A.R."/>
            <person name="Murali S.C."/>
            <person name="Hughes D.S."/>
            <person name="Lee S.F."/>
            <person name="Perry T."/>
            <person name="Stroehlein A.J."/>
            <person name="Ansell B.R."/>
            <person name="Breugelmans B."/>
            <person name="Hofmann A."/>
            <person name="Qu J."/>
            <person name="Dugan S."/>
            <person name="Lee S.L."/>
            <person name="Chao H."/>
            <person name="Dinh H."/>
            <person name="Han Y."/>
            <person name="Doddapaneni H.V."/>
            <person name="Worley K.C."/>
            <person name="Muzny D.M."/>
            <person name="Ioannidis P."/>
            <person name="Waterhouse R.M."/>
            <person name="Zdobnov E.M."/>
            <person name="James P.J."/>
            <person name="Bagnall N.H."/>
            <person name="Kotze A.C."/>
            <person name="Gibbs R.A."/>
            <person name="Richards S."/>
            <person name="Batterham P."/>
            <person name="Gasser R.B."/>
        </authorList>
    </citation>
    <scope>NUCLEOTIDE SEQUENCE [LARGE SCALE GENOMIC DNA]</scope>
    <source>
        <strain evidence="3 4">LS</strain>
        <tissue evidence="3">Full body</tissue>
    </source>
</reference>
<gene>
    <name evidence="3" type="ORF">FF38_04219</name>
</gene>
<name>A0A0L0BLT1_LUCCU</name>
<evidence type="ECO:0000259" key="2">
    <source>
        <dbReference type="Pfam" id="PF16012"/>
    </source>
</evidence>
<keyword evidence="4" id="KW-1185">Reference proteome</keyword>
<dbReference type="InterPro" id="IPR050793">
    <property type="entry name" value="CMP-NeuNAc_synthase"/>
</dbReference>
<dbReference type="SUPFAM" id="SSF53448">
    <property type="entry name" value="Nucleotide-diphospho-sugar transferases"/>
    <property type="match status" value="1"/>
</dbReference>
<evidence type="ECO:0000313" key="4">
    <source>
        <dbReference type="Proteomes" id="UP000037069"/>
    </source>
</evidence>
<proteinExistence type="predicted"/>
<accession>A0A0L0BLT1</accession>
<dbReference type="Proteomes" id="UP000037069">
    <property type="component" value="Unassembled WGS sequence"/>
</dbReference>
<dbReference type="EMBL" id="JRES01001699">
    <property type="protein sequence ID" value="KNC20878.1"/>
    <property type="molecule type" value="Genomic_DNA"/>
</dbReference>
<dbReference type="STRING" id="7375.A0A0L0BLT1"/>
<dbReference type="Pfam" id="PF16012">
    <property type="entry name" value="DUF4780"/>
    <property type="match status" value="1"/>
</dbReference>
<dbReference type="GO" id="GO:0008781">
    <property type="term" value="F:N-acylneuraminate cytidylyltransferase activity"/>
    <property type="evidence" value="ECO:0007669"/>
    <property type="project" value="TreeGrafter"/>
</dbReference>
<dbReference type="InterPro" id="IPR029044">
    <property type="entry name" value="Nucleotide-diphossugar_trans"/>
</dbReference>
<dbReference type="InterPro" id="IPR036691">
    <property type="entry name" value="Endo/exonu/phosph_ase_sf"/>
</dbReference>
<feature type="region of interest" description="Disordered" evidence="1">
    <location>
        <begin position="126"/>
        <end position="157"/>
    </location>
</feature>
<feature type="domain" description="DUF4780" evidence="2">
    <location>
        <begin position="9"/>
        <end position="111"/>
    </location>
</feature>
<dbReference type="PANTHER" id="PTHR21485">
    <property type="entry name" value="HAD SUPERFAMILY MEMBERS CMAS AND KDSC"/>
    <property type="match status" value="1"/>
</dbReference>
<dbReference type="Gene3D" id="3.60.10.10">
    <property type="entry name" value="Endonuclease/exonuclease/phosphatase"/>
    <property type="match status" value="1"/>
</dbReference>
<protein>
    <recommendedName>
        <fullName evidence="2">DUF4780 domain-containing protein</fullName>
    </recommendedName>
</protein>
<dbReference type="AlphaFoldDB" id="A0A0L0BLT1"/>
<organism evidence="3 4">
    <name type="scientific">Lucilia cuprina</name>
    <name type="common">Green bottle fly</name>
    <name type="synonym">Australian sheep blowfly</name>
    <dbReference type="NCBI Taxonomy" id="7375"/>
    <lineage>
        <taxon>Eukaryota</taxon>
        <taxon>Metazoa</taxon>
        <taxon>Ecdysozoa</taxon>
        <taxon>Arthropoda</taxon>
        <taxon>Hexapoda</taxon>
        <taxon>Insecta</taxon>
        <taxon>Pterygota</taxon>
        <taxon>Neoptera</taxon>
        <taxon>Endopterygota</taxon>
        <taxon>Diptera</taxon>
        <taxon>Brachycera</taxon>
        <taxon>Muscomorpha</taxon>
        <taxon>Oestroidea</taxon>
        <taxon>Calliphoridae</taxon>
        <taxon>Luciliinae</taxon>
        <taxon>Lucilia</taxon>
    </lineage>
</organism>
<feature type="compositionally biased region" description="Polar residues" evidence="1">
    <location>
        <begin position="137"/>
        <end position="157"/>
    </location>
</feature>
<comment type="caution">
    <text evidence="3">The sequence shown here is derived from an EMBL/GenBank/DDBJ whole genome shotgun (WGS) entry which is preliminary data.</text>
</comment>
<dbReference type="SUPFAM" id="SSF56219">
    <property type="entry name" value="DNase I-like"/>
    <property type="match status" value="1"/>
</dbReference>
<dbReference type="Gene3D" id="3.90.550.10">
    <property type="entry name" value="Spore Coat Polysaccharide Biosynthesis Protein SpsA, Chain A"/>
    <property type="match status" value="1"/>
</dbReference>
<evidence type="ECO:0000313" key="3">
    <source>
        <dbReference type="EMBL" id="KNC20878.1"/>
    </source>
</evidence>
<dbReference type="OrthoDB" id="8059117at2759"/>